<organism evidence="1 2">
    <name type="scientific">Desulfotalea psychrophila (strain LSv54 / DSM 12343)</name>
    <dbReference type="NCBI Taxonomy" id="177439"/>
    <lineage>
        <taxon>Bacteria</taxon>
        <taxon>Pseudomonadati</taxon>
        <taxon>Thermodesulfobacteriota</taxon>
        <taxon>Desulfobulbia</taxon>
        <taxon>Desulfobulbales</taxon>
        <taxon>Desulfocapsaceae</taxon>
        <taxon>Desulfotalea</taxon>
    </lineage>
</organism>
<dbReference type="EMBL" id="CR522870">
    <property type="protein sequence ID" value="CAG37041.1"/>
    <property type="molecule type" value="Genomic_DNA"/>
</dbReference>
<proteinExistence type="predicted"/>
<evidence type="ECO:0000313" key="1">
    <source>
        <dbReference type="EMBL" id="CAG37041.1"/>
    </source>
</evidence>
<dbReference type="AlphaFoldDB" id="Q6AKT4"/>
<dbReference type="STRING" id="177439.DP2312"/>
<dbReference type="HOGENOM" id="CLU_2648625_0_0_7"/>
<name>Q6AKT4_DESPS</name>
<keyword evidence="2" id="KW-1185">Reference proteome</keyword>
<gene>
    <name evidence="1" type="ordered locus">DP2312</name>
</gene>
<reference evidence="2" key="1">
    <citation type="journal article" date="2004" name="Environ. Microbiol.">
        <title>The genome of Desulfotalea psychrophila, a sulfate-reducing bacterium from permanently cold Arctic sediments.</title>
        <authorList>
            <person name="Rabus R."/>
            <person name="Ruepp A."/>
            <person name="Frickey T."/>
            <person name="Rattei T."/>
            <person name="Fartmann B."/>
            <person name="Stark M."/>
            <person name="Bauer M."/>
            <person name="Zibat A."/>
            <person name="Lombardot T."/>
            <person name="Becker I."/>
            <person name="Amann J."/>
            <person name="Gellner K."/>
            <person name="Teeling H."/>
            <person name="Leuschner W.D."/>
            <person name="Gloeckner F.-O."/>
            <person name="Lupas A.N."/>
            <person name="Amann R."/>
            <person name="Klenk H.-P."/>
        </authorList>
    </citation>
    <scope>NUCLEOTIDE SEQUENCE [LARGE SCALE GENOMIC DNA]</scope>
    <source>
        <strain evidence="2">DSM 12343 / LSv54</strain>
    </source>
</reference>
<sequence>MELIFMSSDVFLYNYKRNYVETQDDTSLLSNVVVTFSSSIGDFYSNFYRGRYIFQIRFKFSLESISVFIKKSRIGW</sequence>
<dbReference type="Proteomes" id="UP000000602">
    <property type="component" value="Chromosome"/>
</dbReference>
<dbReference type="KEGG" id="dps:DP2312"/>
<accession>Q6AKT4</accession>
<protein>
    <submittedName>
        <fullName evidence="1">Uncharacterized protein</fullName>
    </submittedName>
</protein>
<evidence type="ECO:0000313" key="2">
    <source>
        <dbReference type="Proteomes" id="UP000000602"/>
    </source>
</evidence>